<accession>A0ABS7GBL3</accession>
<feature type="transmembrane region" description="Helical" evidence="1">
    <location>
        <begin position="215"/>
        <end position="232"/>
    </location>
</feature>
<keyword evidence="1" id="KW-0472">Membrane</keyword>
<keyword evidence="1" id="KW-0812">Transmembrane</keyword>
<evidence type="ECO:0000256" key="1">
    <source>
        <dbReference type="SAM" id="Phobius"/>
    </source>
</evidence>
<organism evidence="2 3">
    <name type="scientific">Chitinophaga rhizophila</name>
    <dbReference type="NCBI Taxonomy" id="2866212"/>
    <lineage>
        <taxon>Bacteria</taxon>
        <taxon>Pseudomonadati</taxon>
        <taxon>Bacteroidota</taxon>
        <taxon>Chitinophagia</taxon>
        <taxon>Chitinophagales</taxon>
        <taxon>Chitinophagaceae</taxon>
        <taxon>Chitinophaga</taxon>
    </lineage>
</organism>
<comment type="caution">
    <text evidence="2">The sequence shown here is derived from an EMBL/GenBank/DDBJ whole genome shotgun (WGS) entry which is preliminary data.</text>
</comment>
<keyword evidence="3" id="KW-1185">Reference proteome</keyword>
<feature type="transmembrane region" description="Helical" evidence="1">
    <location>
        <begin position="30"/>
        <end position="49"/>
    </location>
</feature>
<gene>
    <name evidence="2" type="ORF">K1Y79_12025</name>
</gene>
<evidence type="ECO:0008006" key="4">
    <source>
        <dbReference type="Google" id="ProtNLM"/>
    </source>
</evidence>
<dbReference type="Proteomes" id="UP000812961">
    <property type="component" value="Unassembled WGS sequence"/>
</dbReference>
<protein>
    <recommendedName>
        <fullName evidence="4">IPT/TIG domain-containing protein</fullName>
    </recommendedName>
</protein>
<name>A0ABS7GBL3_9BACT</name>
<feature type="transmembrane region" description="Helical" evidence="1">
    <location>
        <begin position="182"/>
        <end position="203"/>
    </location>
</feature>
<sequence length="357" mass="39178">MAKIQNASPLSAKPPYKDYDGNEITPAGKWLAGILIIFFTLCSAIYMIAHWPDRIPGPKENTTALYTNQWFNVRLIDAIIDTSQVRSAAPVVIADTTGTDTAIMQTDTNVGTVPLSGREEIFSPAQVQGKTVLYRTGNEKLIHINTLLLILVGVAGFLGNMIHIATSFTTFIGAGKFRKSWIMWYCVKPFTAAALAIAIYFVFRGGFLNMSDDSSNINIYGLMTISMLSGLFTDRATLKLKEVFDVLFRTSPQEERPDQLTNENPVIVGVQAAPLEAGVPVQVTITGEKLDEGVINVAIEDIAISDLERTVDSISFSYTLPEVLQDKAFVILSVKLDKNPVVTYPLKVKEYAAEQEG</sequence>
<reference evidence="2 3" key="1">
    <citation type="submission" date="2021-08" db="EMBL/GenBank/DDBJ databases">
        <title>The genome sequence of Chitinophaga sp. B61.</title>
        <authorList>
            <person name="Zhang X."/>
        </authorList>
    </citation>
    <scope>NUCLEOTIDE SEQUENCE [LARGE SCALE GENOMIC DNA]</scope>
    <source>
        <strain evidence="2 3">B61</strain>
    </source>
</reference>
<feature type="transmembrane region" description="Helical" evidence="1">
    <location>
        <begin position="141"/>
        <end position="162"/>
    </location>
</feature>
<proteinExistence type="predicted"/>
<keyword evidence="1" id="KW-1133">Transmembrane helix</keyword>
<evidence type="ECO:0000313" key="2">
    <source>
        <dbReference type="EMBL" id="MBW8685061.1"/>
    </source>
</evidence>
<dbReference type="EMBL" id="JAICCF010000002">
    <property type="protein sequence ID" value="MBW8685061.1"/>
    <property type="molecule type" value="Genomic_DNA"/>
</dbReference>
<dbReference type="RefSeq" id="WP_220250262.1">
    <property type="nucleotide sequence ID" value="NZ_JAICCF010000002.1"/>
</dbReference>
<evidence type="ECO:0000313" key="3">
    <source>
        <dbReference type="Proteomes" id="UP000812961"/>
    </source>
</evidence>